<dbReference type="InterPro" id="IPR040182">
    <property type="entry name" value="ATG13"/>
</dbReference>
<comment type="caution">
    <text evidence="4">The sequence shown here is derived from an EMBL/GenBank/DDBJ whole genome shotgun (WGS) entry which is preliminary data.</text>
</comment>
<dbReference type="GO" id="GO:0034727">
    <property type="term" value="P:piecemeal microautophagy of the nucleus"/>
    <property type="evidence" value="ECO:0007669"/>
    <property type="project" value="TreeGrafter"/>
</dbReference>
<dbReference type="GO" id="GO:1990316">
    <property type="term" value="C:Atg1/ULK1 kinase complex"/>
    <property type="evidence" value="ECO:0007669"/>
    <property type="project" value="InterPro"/>
</dbReference>
<dbReference type="AlphaFoldDB" id="A0A8J5XIS6"/>
<name>A0A8J5XIS6_DIALT</name>
<evidence type="ECO:0000313" key="4">
    <source>
        <dbReference type="EMBL" id="KAG8468363.1"/>
    </source>
</evidence>
<dbReference type="OrthoDB" id="70161at2759"/>
<feature type="domain" description="Autophagy-related protein 13 N-terminal" evidence="3">
    <location>
        <begin position="22"/>
        <end position="178"/>
    </location>
</feature>
<keyword evidence="5" id="KW-1185">Reference proteome</keyword>
<dbReference type="Gene3D" id="3.30.900.10">
    <property type="entry name" value="HORMA domain"/>
    <property type="match status" value="1"/>
</dbReference>
<dbReference type="GO" id="GO:0000423">
    <property type="term" value="P:mitophagy"/>
    <property type="evidence" value="ECO:0007669"/>
    <property type="project" value="TreeGrafter"/>
</dbReference>
<dbReference type="PANTHER" id="PTHR13430">
    <property type="match status" value="1"/>
</dbReference>
<feature type="region of interest" description="Disordered" evidence="2">
    <location>
        <begin position="195"/>
        <end position="223"/>
    </location>
</feature>
<dbReference type="EMBL" id="JAGTXO010000004">
    <property type="protein sequence ID" value="KAG8468363.1"/>
    <property type="molecule type" value="Genomic_DNA"/>
</dbReference>
<evidence type="ECO:0000259" key="3">
    <source>
        <dbReference type="Pfam" id="PF10033"/>
    </source>
</evidence>
<sequence>MSAAGSGSADAAAREKLEQIVRACFLKTIEIILHARVVPYSGDLRLGKLNRTFNIELDELDAVRRELGGWDPRRPQPLFVDVVLDLDSGSAASAWQRAASEQAGEHGRAQARGASESVVLLERWQLLYVPSTQSVERLQQAALYKRCAVLLRALHARLRLMPAHRLSSRLARKAGDTRADAAGADMFAIGAATSPSSSLPSGSASGSSGLAGTAGGSAHEQTPQQPAIRVLFAVQLGEGERARALALAPGGRSEVQPGAASFPAGSQPLEISLPPMDPIHGQFHVSAIFCSERERPLRIASTRSSLAAVAMHMHGTIIPNYLDSVQAPVALVAAAADAVDRAAEHAASGAHVDGSSARRPALREHEHHEQQEQLPQHPRAQPLPAARHAPLPPQHATPMAHAPSQQVGFVPQGLPTATDARACAARSDGGAPPPSCAHPGAHAHSLLTAGLHAAIGANAGAHPQAAPVTVPMIGAGTSPPLGMEHVQLCRAATAAVPAAAQGSSPQLAGAIVSGGAAGSPFGSHAHAACVPLSGSHVASSPVAIPSQAPSSIRIASVGTSPLARASSSADAPGDAGAARECARADGDHGRARVGSWEQGVGGRVPVRIDAIGRATSDAAARVSSHDSPMARERAHSLRTHGAAQHAFTPPQAVPVHVLGRDATHALGADEDYGGLFRPVSGASSPPLFGTSPPALAMSGSAYLLPSAMMLASRGGINSLIGAQPPMGASPGSSASPHDGCSSKRSSCRGSPFLEHTLGGAPIGGSGGLGGGGGRHSPAPLSAAHMYHVHCAAPRAPAAYASSAPAGGAPPLHASEQAFAFARDELDGLTRLHERDDEAAMLGVTLHASSLSRSVISLSRDLDALRRSLNLGHAAEHTDDDLPTPSSHGVSRRGSLEPHAHTHVAPGACGAQPAREWARRGAASGADAFDEAGLIFPFAPVCNDHCHDE</sequence>
<organism evidence="4 5">
    <name type="scientific">Diacronema lutheri</name>
    <name type="common">Unicellular marine alga</name>
    <name type="synonym">Monochrysis lutheri</name>
    <dbReference type="NCBI Taxonomy" id="2081491"/>
    <lineage>
        <taxon>Eukaryota</taxon>
        <taxon>Haptista</taxon>
        <taxon>Haptophyta</taxon>
        <taxon>Pavlovophyceae</taxon>
        <taxon>Pavlovales</taxon>
        <taxon>Pavlovaceae</taxon>
        <taxon>Diacronema</taxon>
    </lineage>
</organism>
<feature type="region of interest" description="Disordered" evidence="2">
    <location>
        <begin position="563"/>
        <end position="598"/>
    </location>
</feature>
<keyword evidence="1" id="KW-0072">Autophagy</keyword>
<gene>
    <name evidence="4" type="ORF">KFE25_013446</name>
</gene>
<feature type="compositionally biased region" description="Low complexity" evidence="2">
    <location>
        <begin position="563"/>
        <end position="579"/>
    </location>
</feature>
<dbReference type="GO" id="GO:0034497">
    <property type="term" value="P:protein localization to phagophore assembly site"/>
    <property type="evidence" value="ECO:0007669"/>
    <property type="project" value="TreeGrafter"/>
</dbReference>
<feature type="compositionally biased region" description="Basic and acidic residues" evidence="2">
    <location>
        <begin position="361"/>
        <end position="371"/>
    </location>
</feature>
<evidence type="ECO:0000313" key="5">
    <source>
        <dbReference type="Proteomes" id="UP000751190"/>
    </source>
</evidence>
<dbReference type="InterPro" id="IPR036570">
    <property type="entry name" value="HORMA_dom_sf"/>
</dbReference>
<proteinExistence type="predicted"/>
<feature type="region of interest" description="Disordered" evidence="2">
    <location>
        <begin position="721"/>
        <end position="776"/>
    </location>
</feature>
<evidence type="ECO:0000256" key="1">
    <source>
        <dbReference type="ARBA" id="ARBA00023006"/>
    </source>
</evidence>
<accession>A0A8J5XIS6</accession>
<protein>
    <recommendedName>
        <fullName evidence="3">Autophagy-related protein 13 N-terminal domain-containing protein</fullName>
    </recommendedName>
</protein>
<feature type="compositionally biased region" description="Basic and acidic residues" evidence="2">
    <location>
        <begin position="580"/>
        <end position="590"/>
    </location>
</feature>
<feature type="compositionally biased region" description="Low complexity" evidence="2">
    <location>
        <begin position="372"/>
        <end position="389"/>
    </location>
</feature>
<feature type="region of interest" description="Disordered" evidence="2">
    <location>
        <begin position="874"/>
        <end position="911"/>
    </location>
</feature>
<dbReference type="Pfam" id="PF10033">
    <property type="entry name" value="ATG13"/>
    <property type="match status" value="1"/>
</dbReference>
<dbReference type="Proteomes" id="UP000751190">
    <property type="component" value="Unassembled WGS sequence"/>
</dbReference>
<feature type="region of interest" description="Disordered" evidence="2">
    <location>
        <begin position="345"/>
        <end position="412"/>
    </location>
</feature>
<dbReference type="InterPro" id="IPR018731">
    <property type="entry name" value="Atg13_N"/>
</dbReference>
<reference evidence="4" key="1">
    <citation type="submission" date="2021-05" db="EMBL/GenBank/DDBJ databases">
        <title>The genome of the haptophyte Pavlova lutheri (Diacronema luteri, Pavlovales) - a model for lipid biosynthesis in eukaryotic algae.</title>
        <authorList>
            <person name="Hulatt C.J."/>
            <person name="Posewitz M.C."/>
        </authorList>
    </citation>
    <scope>NUCLEOTIDE SEQUENCE</scope>
    <source>
        <strain evidence="4">NIVA-4/92</strain>
    </source>
</reference>
<dbReference type="GO" id="GO:0000407">
    <property type="term" value="C:phagophore assembly site"/>
    <property type="evidence" value="ECO:0007669"/>
    <property type="project" value="TreeGrafter"/>
</dbReference>
<dbReference type="PANTHER" id="PTHR13430:SF4">
    <property type="entry name" value="AUTOPHAGY-RELATED PROTEIN 13"/>
    <property type="match status" value="1"/>
</dbReference>
<evidence type="ECO:0000256" key="2">
    <source>
        <dbReference type="SAM" id="MobiDB-lite"/>
    </source>
</evidence>
<feature type="compositionally biased region" description="Low complexity" evidence="2">
    <location>
        <begin position="721"/>
        <end position="736"/>
    </location>
</feature>
<dbReference type="GO" id="GO:0005829">
    <property type="term" value="C:cytosol"/>
    <property type="evidence" value="ECO:0007669"/>
    <property type="project" value="TreeGrafter"/>
</dbReference>
<feature type="compositionally biased region" description="Gly residues" evidence="2">
    <location>
        <begin position="760"/>
        <end position="774"/>
    </location>
</feature>
<feature type="compositionally biased region" description="Low complexity" evidence="2">
    <location>
        <begin position="195"/>
        <end position="211"/>
    </location>
</feature>